<dbReference type="PANTHER" id="PTHR30518:SF2">
    <property type="entry name" value="ENDOLYTIC MUREIN TRANSGLYCOSYLASE"/>
    <property type="match status" value="1"/>
</dbReference>
<dbReference type="RefSeq" id="WP_133527885.1">
    <property type="nucleotide sequence ID" value="NZ_CALCQM010000059.1"/>
</dbReference>
<evidence type="ECO:0000256" key="5">
    <source>
        <dbReference type="ARBA" id="ARBA00023239"/>
    </source>
</evidence>
<dbReference type="EMBL" id="SNXO01000006">
    <property type="protein sequence ID" value="TDP58535.1"/>
    <property type="molecule type" value="Genomic_DNA"/>
</dbReference>
<proteinExistence type="inferred from homology"/>
<accession>A0A4R6Q8S1</accession>
<keyword evidence="4 7" id="KW-0472">Membrane</keyword>
<evidence type="ECO:0000256" key="7">
    <source>
        <dbReference type="HAMAP-Rule" id="MF_02065"/>
    </source>
</evidence>
<dbReference type="Proteomes" id="UP000295500">
    <property type="component" value="Unassembled WGS sequence"/>
</dbReference>
<dbReference type="HAMAP" id="MF_02065">
    <property type="entry name" value="MltG"/>
    <property type="match status" value="1"/>
</dbReference>
<evidence type="ECO:0000256" key="3">
    <source>
        <dbReference type="ARBA" id="ARBA00022989"/>
    </source>
</evidence>
<dbReference type="PANTHER" id="PTHR30518">
    <property type="entry name" value="ENDOLYTIC MUREIN TRANSGLYCOSYLASE"/>
    <property type="match status" value="1"/>
</dbReference>
<keyword evidence="1 7" id="KW-1003">Cell membrane</keyword>
<feature type="transmembrane region" description="Helical" evidence="7">
    <location>
        <begin position="12"/>
        <end position="34"/>
    </location>
</feature>
<dbReference type="PROSITE" id="PS51257">
    <property type="entry name" value="PROKAR_LIPOPROTEIN"/>
    <property type="match status" value="1"/>
</dbReference>
<keyword evidence="9" id="KW-1185">Reference proteome</keyword>
<keyword evidence="2 7" id="KW-0812">Transmembrane</keyword>
<comment type="function">
    <text evidence="7">Functions as a peptidoglycan terminase that cleaves nascent peptidoglycan strands endolytically to terminate their elongation.</text>
</comment>
<organism evidence="8 9">
    <name type="scientific">Aminicella lysinilytica</name>
    <dbReference type="NCBI Taxonomy" id="433323"/>
    <lineage>
        <taxon>Bacteria</taxon>
        <taxon>Bacillati</taxon>
        <taxon>Bacillota</taxon>
        <taxon>Clostridia</taxon>
        <taxon>Peptostreptococcales</taxon>
        <taxon>Anaerovoracaceae</taxon>
        <taxon>Aminicella</taxon>
    </lineage>
</organism>
<dbReference type="CDD" id="cd08010">
    <property type="entry name" value="MltG_like"/>
    <property type="match status" value="1"/>
</dbReference>
<dbReference type="AlphaFoldDB" id="A0A4R6Q8S1"/>
<name>A0A4R6Q8S1_9FIRM</name>
<comment type="catalytic activity">
    <reaction evidence="7">
        <text>a peptidoglycan chain = a peptidoglycan chain with N-acetyl-1,6-anhydromuramyl-[peptide] at the reducing end + a peptidoglycan chain with N-acetylglucosamine at the non-reducing end.</text>
        <dbReference type="EC" id="4.2.2.29"/>
    </reaction>
</comment>
<dbReference type="GO" id="GO:0008932">
    <property type="term" value="F:lytic endotransglycosylase activity"/>
    <property type="evidence" value="ECO:0007669"/>
    <property type="project" value="UniProtKB-UniRule"/>
</dbReference>
<dbReference type="GO" id="GO:0009252">
    <property type="term" value="P:peptidoglycan biosynthetic process"/>
    <property type="evidence" value="ECO:0007669"/>
    <property type="project" value="UniProtKB-UniRule"/>
</dbReference>
<keyword evidence="3 7" id="KW-1133">Transmembrane helix</keyword>
<evidence type="ECO:0000313" key="8">
    <source>
        <dbReference type="EMBL" id="TDP58535.1"/>
    </source>
</evidence>
<evidence type="ECO:0000256" key="4">
    <source>
        <dbReference type="ARBA" id="ARBA00023136"/>
    </source>
</evidence>
<comment type="caution">
    <text evidence="8">The sequence shown here is derived from an EMBL/GenBank/DDBJ whole genome shotgun (WGS) entry which is preliminary data.</text>
</comment>
<evidence type="ECO:0000256" key="6">
    <source>
        <dbReference type="ARBA" id="ARBA00023316"/>
    </source>
</evidence>
<gene>
    <name evidence="7" type="primary">mltG</name>
    <name evidence="8" type="ORF">EV211_10644</name>
</gene>
<dbReference type="GO" id="GO:0005886">
    <property type="term" value="C:plasma membrane"/>
    <property type="evidence" value="ECO:0007669"/>
    <property type="project" value="UniProtKB-SubCell"/>
</dbReference>
<sequence length="361" mass="39807">MSKRTTVLKNPTVKLFAIILILVVFAFVGCLIALNQMAKAYDPSDKTVVTVTIPSGSTTESIGQILVKKGVIESADAFKYYSKFKSYDGNYKAGSYALSASYSMDKIAKIIESGKTNDITFTIPEGYTEYDVAKKLSKLGIVNKTEFTSLLEGGSFTGKYSFLKGAQSGSHNLEGYLFPSTYSVAANADGSTIINAMLKKYDSIFTAKYKARAKKLGYTENEIIIVASIIEKESGVDKDRAKIASVIYNRLDDGMPLQMDSTVQYVLGLDNNRKKDLSNDDTEVNSPYNTYQNTGLPPGPICCPGEASIKAALYPADTKYMYFILSDKLDDSMSFSVTYKQFLKDKDAYYEARDKSEKDND</sequence>
<evidence type="ECO:0000256" key="1">
    <source>
        <dbReference type="ARBA" id="ARBA00022475"/>
    </source>
</evidence>
<dbReference type="Gene3D" id="3.30.1490.480">
    <property type="entry name" value="Endolytic murein transglycosylase"/>
    <property type="match status" value="1"/>
</dbReference>
<dbReference type="Pfam" id="PF02618">
    <property type="entry name" value="YceG"/>
    <property type="match status" value="1"/>
</dbReference>
<reference evidence="8 9" key="1">
    <citation type="submission" date="2019-03" db="EMBL/GenBank/DDBJ databases">
        <title>Genomic Encyclopedia of Type Strains, Phase IV (KMG-IV): sequencing the most valuable type-strain genomes for metagenomic binning, comparative biology and taxonomic classification.</title>
        <authorList>
            <person name="Goeker M."/>
        </authorList>
    </citation>
    <scope>NUCLEOTIDE SEQUENCE [LARGE SCALE GENOMIC DNA]</scope>
    <source>
        <strain evidence="8 9">DSM 28287</strain>
    </source>
</reference>
<comment type="similarity">
    <text evidence="7">Belongs to the transglycosylase MltG family.</text>
</comment>
<protein>
    <recommendedName>
        <fullName evidence="7">Endolytic murein transglycosylase</fullName>
        <ecNumber evidence="7">4.2.2.29</ecNumber>
    </recommendedName>
    <alternativeName>
        <fullName evidence="7">Peptidoglycan lytic transglycosylase</fullName>
    </alternativeName>
    <alternativeName>
        <fullName evidence="7">Peptidoglycan polymerization terminase</fullName>
    </alternativeName>
</protein>
<keyword evidence="6 7" id="KW-0961">Cell wall biogenesis/degradation</keyword>
<dbReference type="InterPro" id="IPR003770">
    <property type="entry name" value="MLTG-like"/>
</dbReference>
<evidence type="ECO:0000313" key="9">
    <source>
        <dbReference type="Proteomes" id="UP000295500"/>
    </source>
</evidence>
<dbReference type="OrthoDB" id="9814591at2"/>
<dbReference type="GO" id="GO:0071555">
    <property type="term" value="P:cell wall organization"/>
    <property type="evidence" value="ECO:0007669"/>
    <property type="project" value="UniProtKB-KW"/>
</dbReference>
<comment type="subcellular location">
    <subcellularLocation>
        <location evidence="7">Cell membrane</location>
        <topology evidence="7">Single-pass membrane protein</topology>
    </subcellularLocation>
</comment>
<keyword evidence="5 7" id="KW-0456">Lyase</keyword>
<dbReference type="EC" id="4.2.2.29" evidence="7"/>
<feature type="site" description="Important for catalytic activity" evidence="7">
    <location>
        <position position="233"/>
    </location>
</feature>
<evidence type="ECO:0000256" key="2">
    <source>
        <dbReference type="ARBA" id="ARBA00022692"/>
    </source>
</evidence>
<dbReference type="NCBIfam" id="TIGR00247">
    <property type="entry name" value="endolytic transglycosylase MltG"/>
    <property type="match status" value="1"/>
</dbReference>